<reference evidence="3 4" key="1">
    <citation type="journal article" date="2019" name="Int. J. Syst. Evol. Microbiol.">
        <title>The Global Catalogue of Microorganisms (GCM) 10K type strain sequencing project: providing services to taxonomists for standard genome sequencing and annotation.</title>
        <authorList>
            <consortium name="The Broad Institute Genomics Platform"/>
            <consortium name="The Broad Institute Genome Sequencing Center for Infectious Disease"/>
            <person name="Wu L."/>
            <person name="Ma J."/>
        </authorList>
    </citation>
    <scope>NUCLEOTIDE SEQUENCE [LARGE SCALE GENOMIC DNA]</scope>
    <source>
        <strain evidence="3 4">JCM 14326</strain>
    </source>
</reference>
<proteinExistence type="predicted"/>
<dbReference type="RefSeq" id="WP_344100666.1">
    <property type="nucleotide sequence ID" value="NZ_BAAANL010000002.1"/>
</dbReference>
<dbReference type="EMBL" id="BAAANL010000002">
    <property type="protein sequence ID" value="GAA1856717.1"/>
    <property type="molecule type" value="Genomic_DNA"/>
</dbReference>
<protein>
    <submittedName>
        <fullName evidence="3">Glycosyltransferase</fullName>
    </submittedName>
</protein>
<dbReference type="InterPro" id="IPR002213">
    <property type="entry name" value="UDP_glucos_trans"/>
</dbReference>
<dbReference type="Pfam" id="PF03033">
    <property type="entry name" value="Glyco_transf_28"/>
    <property type="match status" value="1"/>
</dbReference>
<gene>
    <name evidence="3" type="ORF">GCM10009751_12470</name>
</gene>
<dbReference type="CDD" id="cd03784">
    <property type="entry name" value="GT1_Gtf-like"/>
    <property type="match status" value="1"/>
</dbReference>
<name>A0ABN2N7V9_9MICO</name>
<dbReference type="Proteomes" id="UP001501094">
    <property type="component" value="Unassembled WGS sequence"/>
</dbReference>
<feature type="domain" description="Glycosyltransferase family 28 N-terminal" evidence="1">
    <location>
        <begin position="3"/>
        <end position="105"/>
    </location>
</feature>
<feature type="domain" description="Erythromycin biosynthesis protein CIII-like C-terminal" evidence="2">
    <location>
        <begin position="296"/>
        <end position="388"/>
    </location>
</feature>
<dbReference type="PANTHER" id="PTHR48050:SF13">
    <property type="entry name" value="STEROL 3-BETA-GLUCOSYLTRANSFERASE UGT80A2"/>
    <property type="match status" value="1"/>
</dbReference>
<dbReference type="InterPro" id="IPR010610">
    <property type="entry name" value="EryCIII-like_C"/>
</dbReference>
<dbReference type="InterPro" id="IPR050426">
    <property type="entry name" value="Glycosyltransferase_28"/>
</dbReference>
<dbReference type="InterPro" id="IPR004276">
    <property type="entry name" value="GlycoTrans_28_N"/>
</dbReference>
<evidence type="ECO:0000259" key="2">
    <source>
        <dbReference type="Pfam" id="PF06722"/>
    </source>
</evidence>
<dbReference type="Pfam" id="PF06722">
    <property type="entry name" value="EryCIII-like_C"/>
    <property type="match status" value="1"/>
</dbReference>
<sequence>MRVVLSTYGSRGDVEPIVALGLALAGRGARVHVCAPPDLGWLAEEAGLEFSGAGRHVQEMATVAMTGKVKVSLPEITAELAAAFHEAVRAAAAPAGGAAAVAVVSAGVIGAQAGARSAADLLGVPYFGTTFSTNAIPTAELPPMRWPGQPAPDDAGNEALWKLNAEHLGTLFGPPVDAQRAAAGLPPAGNVRDHVLGERTFLASDPVLGPCTPLPGYDVAQTGAWIRPDKRPLPGDVEAFLADGPPPVYAGFGSMPLRDAAATGRAVIEAVRGAGRRLVLGSGWAGLSGELTGADDAVLTIGEVNQQALFPRVAAVVHHGGAGTTTTAARAGAPQVIVPQVADQPYWASRVAELGAGVAHDGPLPTTESLSAALEVALASRTRDRAAALVPAIRADGAAVAADLVLGA</sequence>
<organism evidence="3 4">
    <name type="scientific">Myceligenerans crystallogenes</name>
    <dbReference type="NCBI Taxonomy" id="316335"/>
    <lineage>
        <taxon>Bacteria</taxon>
        <taxon>Bacillati</taxon>
        <taxon>Actinomycetota</taxon>
        <taxon>Actinomycetes</taxon>
        <taxon>Micrococcales</taxon>
        <taxon>Promicromonosporaceae</taxon>
        <taxon>Myceligenerans</taxon>
    </lineage>
</organism>
<dbReference type="SUPFAM" id="SSF53756">
    <property type="entry name" value="UDP-Glycosyltransferase/glycogen phosphorylase"/>
    <property type="match status" value="1"/>
</dbReference>
<keyword evidence="4" id="KW-1185">Reference proteome</keyword>
<evidence type="ECO:0000259" key="1">
    <source>
        <dbReference type="Pfam" id="PF03033"/>
    </source>
</evidence>
<accession>A0ABN2N7V9</accession>
<dbReference type="PANTHER" id="PTHR48050">
    <property type="entry name" value="STEROL 3-BETA-GLUCOSYLTRANSFERASE"/>
    <property type="match status" value="1"/>
</dbReference>
<evidence type="ECO:0000313" key="4">
    <source>
        <dbReference type="Proteomes" id="UP001501094"/>
    </source>
</evidence>
<comment type="caution">
    <text evidence="3">The sequence shown here is derived from an EMBL/GenBank/DDBJ whole genome shotgun (WGS) entry which is preliminary data.</text>
</comment>
<evidence type="ECO:0000313" key="3">
    <source>
        <dbReference type="EMBL" id="GAA1856717.1"/>
    </source>
</evidence>
<dbReference type="Gene3D" id="3.40.50.2000">
    <property type="entry name" value="Glycogen Phosphorylase B"/>
    <property type="match status" value="2"/>
</dbReference>